<dbReference type="EC" id="2.3.-.-" evidence="5"/>
<organism evidence="6">
    <name type="scientific">Bactrocera dorsalis</name>
    <name type="common">Oriental fruit fly</name>
    <name type="synonym">Dacus dorsalis</name>
    <dbReference type="NCBI Taxonomy" id="27457"/>
    <lineage>
        <taxon>Eukaryota</taxon>
        <taxon>Metazoa</taxon>
        <taxon>Ecdysozoa</taxon>
        <taxon>Arthropoda</taxon>
        <taxon>Hexapoda</taxon>
        <taxon>Insecta</taxon>
        <taxon>Pterygota</taxon>
        <taxon>Neoptera</taxon>
        <taxon>Endopterygota</taxon>
        <taxon>Diptera</taxon>
        <taxon>Brachycera</taxon>
        <taxon>Muscomorpha</taxon>
        <taxon>Tephritoidea</taxon>
        <taxon>Tephritidae</taxon>
        <taxon>Bactrocera</taxon>
        <taxon>Bactrocera</taxon>
    </lineage>
</organism>
<keyword evidence="5" id="KW-0256">Endoplasmic reticulum</keyword>
<dbReference type="UniPathway" id="UPA00196"/>
<name>A0A034VX43_BACDO</name>
<keyword evidence="3 5" id="KW-1133">Transmembrane helix</keyword>
<dbReference type="OrthoDB" id="15270at2759"/>
<keyword evidence="5" id="KW-0808">Transferase</keyword>
<dbReference type="AlphaFoldDB" id="A0A034VX43"/>
<gene>
    <name evidence="6" type="primary">GWT1</name>
</gene>
<dbReference type="EMBL" id="GAKP01012527">
    <property type="protein sequence ID" value="JAC46425.1"/>
    <property type="molecule type" value="Transcribed_RNA"/>
</dbReference>
<evidence type="ECO:0000256" key="3">
    <source>
        <dbReference type="ARBA" id="ARBA00022989"/>
    </source>
</evidence>
<feature type="transmembrane region" description="Helical" evidence="5">
    <location>
        <begin position="327"/>
        <end position="348"/>
    </location>
</feature>
<comment type="pathway">
    <text evidence="5">Glycolipid biosynthesis; glycosylphosphatidylinositol-anchor biosynthesis.</text>
</comment>
<comment type="function">
    <text evidence="5">A acetyltransferase, which acetylates the inositol ring of phosphatidylinositol during biosynthesis of GPI-anchor.</text>
</comment>
<dbReference type="GO" id="GO:0005789">
    <property type="term" value="C:endoplasmic reticulum membrane"/>
    <property type="evidence" value="ECO:0007669"/>
    <property type="project" value="UniProtKB-SubCell"/>
</dbReference>
<keyword evidence="5" id="KW-0012">Acyltransferase</keyword>
<dbReference type="GO" id="GO:0006506">
    <property type="term" value="P:GPI anchor biosynthetic process"/>
    <property type="evidence" value="ECO:0007669"/>
    <property type="project" value="UniProtKB-UniPathway"/>
</dbReference>
<proteinExistence type="inferred from homology"/>
<accession>A0A034VX43</accession>
<feature type="transmembrane region" description="Helical" evidence="5">
    <location>
        <begin position="33"/>
        <end position="51"/>
    </location>
</feature>
<feature type="transmembrane region" description="Helical" evidence="5">
    <location>
        <begin position="360"/>
        <end position="382"/>
    </location>
</feature>
<evidence type="ECO:0000256" key="5">
    <source>
        <dbReference type="RuleBase" id="RU280819"/>
    </source>
</evidence>
<feature type="transmembrane region" description="Helical" evidence="5">
    <location>
        <begin position="128"/>
        <end position="147"/>
    </location>
</feature>
<feature type="transmembrane region" description="Helical" evidence="5">
    <location>
        <begin position="63"/>
        <end position="82"/>
    </location>
</feature>
<keyword evidence="5" id="KW-0337">GPI-anchor biosynthesis</keyword>
<dbReference type="EMBL" id="GAKP01012528">
    <property type="protein sequence ID" value="JAC46424.1"/>
    <property type="molecule type" value="Transcribed_RNA"/>
</dbReference>
<protein>
    <recommendedName>
        <fullName evidence="5">Phosphatidylinositol-glycan biosynthesis class W protein</fullName>
        <ecNumber evidence="5">2.3.-.-</ecNumber>
    </recommendedName>
</protein>
<feature type="transmembrane region" description="Helical" evidence="5">
    <location>
        <begin position="225"/>
        <end position="244"/>
    </location>
</feature>
<keyword evidence="2 5" id="KW-0812">Transmembrane</keyword>
<evidence type="ECO:0000256" key="2">
    <source>
        <dbReference type="ARBA" id="ARBA00022692"/>
    </source>
</evidence>
<keyword evidence="4 5" id="KW-0472">Membrane</keyword>
<dbReference type="PANTHER" id="PTHR20661">
    <property type="entry name" value="PHOSPHATIDYLINOSITOL-GLYCAN BIOSYNTHESIS CLASS W PROTEIN"/>
    <property type="match status" value="1"/>
</dbReference>
<feature type="transmembrane region" description="Helical" evidence="5">
    <location>
        <begin position="159"/>
        <end position="178"/>
    </location>
</feature>
<evidence type="ECO:0000313" key="6">
    <source>
        <dbReference type="EMBL" id="JAC46425.1"/>
    </source>
</evidence>
<dbReference type="PANTHER" id="PTHR20661:SF0">
    <property type="entry name" value="PHOSPHATIDYLINOSITOL-GLYCAN BIOSYNTHESIS CLASS W PROTEIN"/>
    <property type="match status" value="1"/>
</dbReference>
<comment type="subcellular location">
    <subcellularLocation>
        <location evidence="5">Endoplasmic reticulum membrane</location>
        <topology evidence="5">Multi-pass membrane protein</topology>
    </subcellularLocation>
    <subcellularLocation>
        <location evidence="1">Membrane</location>
        <topology evidence="1">Multi-pass membrane protein</topology>
    </subcellularLocation>
</comment>
<evidence type="ECO:0000256" key="1">
    <source>
        <dbReference type="ARBA" id="ARBA00004141"/>
    </source>
</evidence>
<dbReference type="Pfam" id="PF06423">
    <property type="entry name" value="GWT1"/>
    <property type="match status" value="1"/>
</dbReference>
<feature type="transmembrane region" description="Helical" evidence="5">
    <location>
        <begin position="88"/>
        <end position="108"/>
    </location>
</feature>
<sequence length="465" mass="53049">MNITSIFEQWFGADYFDSKIKHGTDLLYNVFRVFYVIIPMICLTAVAQIIGQLLTDRAGASRFVRYVIEFVVIVIPTLLISLKFHEQSGLVAIICSVVLLILLLITYITKSPRRQYVTGSCRPFAYALNRAIVYVIAILGMGAPRFLEIPEYFRETYRYGVGFLDIDVGLYLFALATVKRTSVGRSPMTAAPSFFLPMLFLSFVRMLVILLNAENDKNPIRLHANYYFLFAIVVIIGSIICEYVTSQRRRIQLGLAILFVHEVILQIFTAEYILDPEIKRFYFIGALKEVYLAVPGFLALYLISVGIGDKMRTRVKRLPAEMFRNKLLTILEACLSFWLLTLLCIFTTSISRVTCNTGYVAWILAVGCTMTLIHMLVFSFIFKALEYNDANNSVRELHVMPEFVTIINKNGVLCYIAGYLVACSIKNFLEPLNRNENEAFCMLTVFMFIMALFSYLINNVTIIDL</sequence>
<dbReference type="GO" id="GO:0032216">
    <property type="term" value="F:glucosaminyl-phosphatidylinositol O-acyltransferase activity"/>
    <property type="evidence" value="ECO:0007669"/>
    <property type="project" value="TreeGrafter"/>
</dbReference>
<evidence type="ECO:0000256" key="4">
    <source>
        <dbReference type="ARBA" id="ARBA00023136"/>
    </source>
</evidence>
<dbReference type="InterPro" id="IPR009447">
    <property type="entry name" value="PIGW/GWT1"/>
</dbReference>
<feature type="transmembrane region" description="Helical" evidence="5">
    <location>
        <begin position="190"/>
        <end position="213"/>
    </location>
</feature>
<comment type="similarity">
    <text evidence="5">Belongs to the PIGW family.</text>
</comment>
<feature type="transmembrane region" description="Helical" evidence="5">
    <location>
        <begin position="439"/>
        <end position="457"/>
    </location>
</feature>
<dbReference type="GO" id="GO:0072659">
    <property type="term" value="P:protein localization to plasma membrane"/>
    <property type="evidence" value="ECO:0007669"/>
    <property type="project" value="TreeGrafter"/>
</dbReference>
<reference evidence="6" key="1">
    <citation type="journal article" date="2014" name="BMC Genomics">
        <title>Characterizing the developmental transcriptome of the oriental fruit fly, Bactrocera dorsalis (Diptera: Tephritidae) through comparative genomic analysis with Drosophila melanogaster utilizing modENCODE datasets.</title>
        <authorList>
            <person name="Geib S.M."/>
            <person name="Calla B."/>
            <person name="Hall B."/>
            <person name="Hou S."/>
            <person name="Manoukis N.C."/>
        </authorList>
    </citation>
    <scope>NUCLEOTIDE SEQUENCE</scope>
    <source>
        <strain evidence="6">Punador</strain>
    </source>
</reference>
<feature type="transmembrane region" description="Helical" evidence="5">
    <location>
        <begin position="251"/>
        <end position="270"/>
    </location>
</feature>
<feature type="transmembrane region" description="Helical" evidence="5">
    <location>
        <begin position="290"/>
        <end position="307"/>
    </location>
</feature>